<dbReference type="PROSITE" id="PS50893">
    <property type="entry name" value="ABC_TRANSPORTER_2"/>
    <property type="match status" value="2"/>
</dbReference>
<dbReference type="InterPro" id="IPR003439">
    <property type="entry name" value="ABC_transporter-like_ATP-bd"/>
</dbReference>
<dbReference type="Proteomes" id="UP000588098">
    <property type="component" value="Unassembled WGS sequence"/>
</dbReference>
<dbReference type="EMBL" id="JACHJL010000012">
    <property type="protein sequence ID" value="MBB5937547.1"/>
    <property type="molecule type" value="Genomic_DNA"/>
</dbReference>
<dbReference type="InterPro" id="IPR017871">
    <property type="entry name" value="ABC_transporter-like_CS"/>
</dbReference>
<dbReference type="InterPro" id="IPR050611">
    <property type="entry name" value="ABCF"/>
</dbReference>
<sequence>MPTQISLRGVTVSRGDRLLLDAVSFSVRPGERIGIVGENGAGKSTLLRLLAGVDRPDEGVVITVAEGGAGYLGQAPQLPQDRTVGDAIDQALDELRAMERRLRALEQILGEAGPQELAEYGELLAAFEERGGYEADARVDKALHGLGLAHIGRERRLGGLSGGEQARLGLACMVAAAPEVMLLDEPTNHLDTAALTWLEGALRAHLGTVLAVSHDRVFLERVATAVLEVDGERCALVRYGGGYSTYVEEQAAARRRWEQSYEQWCAQTAALAEIAVTTAPRVAPGRARKDGNKMAYDRDKGRVQASVSTRVRNVQERLRRLHEDPVPRPPDPLRFTATPAAGTAGGELVGLSGVRVADRLTVDALSVRAGERLLIHGANGAGKSTLLRVMAGVIQPDEGRVIRRGRIGYLAQEIPVDNPTERLLATFGRGLPEGPEEHAQRLLSYGLFRARDLHVPVGSLSVGQRRRLALARLMARPADLLLLDEPTNHLALSLVEELEEALGRWSGALVVVSHDRLLRSRFTGAHREIRDGRLAGG</sequence>
<dbReference type="RefSeq" id="WP_184574611.1">
    <property type="nucleotide sequence ID" value="NZ_JACHJL010000012.1"/>
</dbReference>
<dbReference type="InterPro" id="IPR003593">
    <property type="entry name" value="AAA+_ATPase"/>
</dbReference>
<dbReference type="GO" id="GO:0016887">
    <property type="term" value="F:ATP hydrolysis activity"/>
    <property type="evidence" value="ECO:0007669"/>
    <property type="project" value="InterPro"/>
</dbReference>
<comment type="caution">
    <text evidence="5">The sequence shown here is derived from an EMBL/GenBank/DDBJ whole genome shotgun (WGS) entry which is preliminary data.</text>
</comment>
<dbReference type="PANTHER" id="PTHR19211:SF14">
    <property type="entry name" value="ATP-BINDING CASSETTE SUB-FAMILY F MEMBER 1"/>
    <property type="match status" value="1"/>
</dbReference>
<evidence type="ECO:0000313" key="5">
    <source>
        <dbReference type="EMBL" id="MBB5937547.1"/>
    </source>
</evidence>
<keyword evidence="3 5" id="KW-0067">ATP-binding</keyword>
<accession>A0A7W9V084</accession>
<dbReference type="NCBIfam" id="NF000355">
    <property type="entry name" value="ribo_prot_ABC_F"/>
    <property type="match status" value="1"/>
</dbReference>
<dbReference type="SMART" id="SM00382">
    <property type="entry name" value="AAA"/>
    <property type="match status" value="2"/>
</dbReference>
<dbReference type="Gene3D" id="3.40.50.300">
    <property type="entry name" value="P-loop containing nucleotide triphosphate hydrolases"/>
    <property type="match status" value="2"/>
</dbReference>
<name>A0A7W9V084_9ACTN</name>
<evidence type="ECO:0000256" key="1">
    <source>
        <dbReference type="ARBA" id="ARBA00022737"/>
    </source>
</evidence>
<evidence type="ECO:0000256" key="3">
    <source>
        <dbReference type="ARBA" id="ARBA00022840"/>
    </source>
</evidence>
<dbReference type="PROSITE" id="PS00211">
    <property type="entry name" value="ABC_TRANSPORTER_1"/>
    <property type="match status" value="2"/>
</dbReference>
<dbReference type="PANTHER" id="PTHR19211">
    <property type="entry name" value="ATP-BINDING TRANSPORT PROTEIN-RELATED"/>
    <property type="match status" value="1"/>
</dbReference>
<organism evidence="5 6">
    <name type="scientific">Streptomyces zagrosensis</name>
    <dbReference type="NCBI Taxonomy" id="1042984"/>
    <lineage>
        <taxon>Bacteria</taxon>
        <taxon>Bacillati</taxon>
        <taxon>Actinomycetota</taxon>
        <taxon>Actinomycetes</taxon>
        <taxon>Kitasatosporales</taxon>
        <taxon>Streptomycetaceae</taxon>
        <taxon>Streptomyces</taxon>
    </lineage>
</organism>
<dbReference type="CDD" id="cd03221">
    <property type="entry name" value="ABCF_EF-3"/>
    <property type="match status" value="2"/>
</dbReference>
<dbReference type="AlphaFoldDB" id="A0A7W9V084"/>
<keyword evidence="6" id="KW-1185">Reference proteome</keyword>
<dbReference type="FunFam" id="3.40.50.300:FF:000011">
    <property type="entry name" value="Putative ABC transporter ATP-binding component"/>
    <property type="match status" value="1"/>
</dbReference>
<feature type="domain" description="ABC transporter" evidence="4">
    <location>
        <begin position="5"/>
        <end position="256"/>
    </location>
</feature>
<dbReference type="InterPro" id="IPR027417">
    <property type="entry name" value="P-loop_NTPase"/>
</dbReference>
<protein>
    <submittedName>
        <fullName evidence="5">Macrolide transport system ATP-binding/permease protein</fullName>
    </submittedName>
</protein>
<proteinExistence type="predicted"/>
<dbReference type="SUPFAM" id="SSF52540">
    <property type="entry name" value="P-loop containing nucleoside triphosphate hydrolases"/>
    <property type="match status" value="2"/>
</dbReference>
<evidence type="ECO:0000313" key="6">
    <source>
        <dbReference type="Proteomes" id="UP000588098"/>
    </source>
</evidence>
<feature type="domain" description="ABC transporter" evidence="4">
    <location>
        <begin position="333"/>
        <end position="535"/>
    </location>
</feature>
<keyword evidence="1" id="KW-0677">Repeat</keyword>
<gene>
    <name evidence="5" type="ORF">FHS42_004628</name>
</gene>
<dbReference type="GO" id="GO:0005524">
    <property type="term" value="F:ATP binding"/>
    <property type="evidence" value="ECO:0007669"/>
    <property type="project" value="UniProtKB-KW"/>
</dbReference>
<keyword evidence="2" id="KW-0547">Nucleotide-binding</keyword>
<evidence type="ECO:0000259" key="4">
    <source>
        <dbReference type="PROSITE" id="PS50893"/>
    </source>
</evidence>
<reference evidence="5 6" key="1">
    <citation type="submission" date="2020-08" db="EMBL/GenBank/DDBJ databases">
        <title>Genomic Encyclopedia of Type Strains, Phase III (KMG-III): the genomes of soil and plant-associated and newly described type strains.</title>
        <authorList>
            <person name="Whitman W."/>
        </authorList>
    </citation>
    <scope>NUCLEOTIDE SEQUENCE [LARGE SCALE GENOMIC DNA]</scope>
    <source>
        <strain evidence="5 6">CECT 8305</strain>
    </source>
</reference>
<evidence type="ECO:0000256" key="2">
    <source>
        <dbReference type="ARBA" id="ARBA00022741"/>
    </source>
</evidence>
<dbReference type="Pfam" id="PF00005">
    <property type="entry name" value="ABC_tran"/>
    <property type="match status" value="2"/>
</dbReference>